<gene>
    <name evidence="1" type="ORF">Hsar01_03708</name>
</gene>
<comment type="caution">
    <text evidence="1">The sequence shown here is derived from an EMBL/GenBank/DDBJ whole genome shotgun (WGS) entry which is preliminary data.</text>
</comment>
<dbReference type="InterPro" id="IPR029044">
    <property type="entry name" value="Nucleotide-diphossugar_trans"/>
</dbReference>
<sequence>MEQCTIVSAADGNYFWGLLLLTASARKAGLKCPVHLLVRDLSAAQTASLKALGNVSIEEMDPANRRNPCTWKPAALRGAKTDYIAWMDADCAVIGDISELLVPDNDEFQIRVRDAAENARAYSRLYAEGDPRGPVPAGVLETWRRDVADLDEPHLDKAVVTNCLVLHRRHLPFIELWHEQIEKVMPAGDGGVVNRDQPAYFMTDESVFSSLLAFSSLAPPIAEFQLNKIPEKHVAHFGVRPKPWNGWTKPTWYAYDEMMAVVDFAVRHCPELPELPPALRRKNRGRYLLESRGRDIVQRAKQLVRG</sequence>
<evidence type="ECO:0008006" key="3">
    <source>
        <dbReference type="Google" id="ProtNLM"/>
    </source>
</evidence>
<dbReference type="EMBL" id="BAABRI010000026">
    <property type="protein sequence ID" value="GAA5484464.1"/>
    <property type="molecule type" value="Genomic_DNA"/>
</dbReference>
<reference evidence="1 2" key="1">
    <citation type="submission" date="2024-02" db="EMBL/GenBank/DDBJ databases">
        <title>Haloferula sargassicola NBRC 104335.</title>
        <authorList>
            <person name="Ichikawa N."/>
            <person name="Katano-Makiyama Y."/>
            <person name="Hidaka K."/>
        </authorList>
    </citation>
    <scope>NUCLEOTIDE SEQUENCE [LARGE SCALE GENOMIC DNA]</scope>
    <source>
        <strain evidence="1 2">NBRC 104335</strain>
    </source>
</reference>
<dbReference type="Proteomes" id="UP001476282">
    <property type="component" value="Unassembled WGS sequence"/>
</dbReference>
<keyword evidence="2" id="KW-1185">Reference proteome</keyword>
<accession>A0ABP9USY1</accession>
<dbReference type="SUPFAM" id="SSF53448">
    <property type="entry name" value="Nucleotide-diphospho-sugar transferases"/>
    <property type="match status" value="1"/>
</dbReference>
<protein>
    <recommendedName>
        <fullName evidence="3">Glycosyl transferase family 8</fullName>
    </recommendedName>
</protein>
<organism evidence="1 2">
    <name type="scientific">Haloferula sargassicola</name>
    <dbReference type="NCBI Taxonomy" id="490096"/>
    <lineage>
        <taxon>Bacteria</taxon>
        <taxon>Pseudomonadati</taxon>
        <taxon>Verrucomicrobiota</taxon>
        <taxon>Verrucomicrobiia</taxon>
        <taxon>Verrucomicrobiales</taxon>
        <taxon>Verrucomicrobiaceae</taxon>
        <taxon>Haloferula</taxon>
    </lineage>
</organism>
<name>A0ABP9USY1_9BACT</name>
<proteinExistence type="predicted"/>
<dbReference type="Gene3D" id="3.90.550.10">
    <property type="entry name" value="Spore Coat Polysaccharide Biosynthesis Protein SpsA, Chain A"/>
    <property type="match status" value="1"/>
</dbReference>
<dbReference type="RefSeq" id="WP_353568563.1">
    <property type="nucleotide sequence ID" value="NZ_BAABRI010000026.1"/>
</dbReference>
<evidence type="ECO:0000313" key="1">
    <source>
        <dbReference type="EMBL" id="GAA5484464.1"/>
    </source>
</evidence>
<evidence type="ECO:0000313" key="2">
    <source>
        <dbReference type="Proteomes" id="UP001476282"/>
    </source>
</evidence>